<feature type="compositionally biased region" description="Polar residues" evidence="1">
    <location>
        <begin position="37"/>
        <end position="46"/>
    </location>
</feature>
<dbReference type="Proteomes" id="UP000235388">
    <property type="component" value="Unassembled WGS sequence"/>
</dbReference>
<accession>A0A2N5V1N4</accession>
<dbReference type="PANTHER" id="PTHR35192">
    <property type="entry name" value="PROTEIN, PUTATIVE-RELATED"/>
    <property type="match status" value="1"/>
</dbReference>
<evidence type="ECO:0000313" key="4">
    <source>
        <dbReference type="EMBL" id="PLW15545.1"/>
    </source>
</evidence>
<gene>
    <name evidence="5" type="ORF">PCANC_09638</name>
    <name evidence="4" type="ORF">PCANC_14535</name>
</gene>
<dbReference type="Pfam" id="PF21671">
    <property type="entry name" value="CPL1-like"/>
    <property type="match status" value="1"/>
</dbReference>
<dbReference type="STRING" id="200324.A0A2N5V1N4"/>
<evidence type="ECO:0000256" key="1">
    <source>
        <dbReference type="SAM" id="MobiDB-lite"/>
    </source>
</evidence>
<organism evidence="5 6">
    <name type="scientific">Puccinia coronata f. sp. avenae</name>
    <dbReference type="NCBI Taxonomy" id="200324"/>
    <lineage>
        <taxon>Eukaryota</taxon>
        <taxon>Fungi</taxon>
        <taxon>Dikarya</taxon>
        <taxon>Basidiomycota</taxon>
        <taxon>Pucciniomycotina</taxon>
        <taxon>Pucciniomycetes</taxon>
        <taxon>Pucciniales</taxon>
        <taxon>Pucciniaceae</taxon>
        <taxon>Puccinia</taxon>
    </lineage>
</organism>
<protein>
    <recommendedName>
        <fullName evidence="3">Protein CPL1-like domain-containing protein</fullName>
    </recommendedName>
</protein>
<dbReference type="OrthoDB" id="2499700at2759"/>
<keyword evidence="6" id="KW-1185">Reference proteome</keyword>
<evidence type="ECO:0000313" key="6">
    <source>
        <dbReference type="Proteomes" id="UP000235388"/>
    </source>
</evidence>
<keyword evidence="2" id="KW-0732">Signal</keyword>
<name>A0A2N5V1N4_9BASI</name>
<dbReference type="InterPro" id="IPR038955">
    <property type="entry name" value="PriA/CPL1_fungi"/>
</dbReference>
<feature type="chain" id="PRO_5015083967" description="Protein CPL1-like domain-containing protein" evidence="2">
    <location>
        <begin position="22"/>
        <end position="330"/>
    </location>
</feature>
<comment type="caution">
    <text evidence="5">The sequence shown here is derived from an EMBL/GenBank/DDBJ whole genome shotgun (WGS) entry which is preliminary data.</text>
</comment>
<sequence>MNSVSFIVIMLGVFFTHEVRGTVLPGSMGETHAPGSASPTTFQPAQPHSGAPDNVKRGHAQQSTPQTPDLKMLHMPRALNASSITPQPTQPQAGAPDNVKRGHAQQSTPQTPDLKMPHMPRALNASSITPQPTQPQAGAPDNVKRGHAQQSTPATPDLKMPLMPRAMNASSISLQPTQPPSGAPTEPHTGAPDNVKRGQTFPQMPRLKMTNMKPRAFSQPSPSGLARRRVQAMAVDPDSEEAKCPAPLTACSINSHGSEKASAKTSSWECLNLKEELSSCGKCGNDCQSLPHVDSVGCQEGSCKIFSCAPGYKRTMVMDPSSGTMSDACA</sequence>
<feature type="domain" description="Protein CPL1-like" evidence="3">
    <location>
        <begin position="268"/>
        <end position="315"/>
    </location>
</feature>
<feature type="region of interest" description="Disordered" evidence="1">
    <location>
        <begin position="26"/>
        <end position="201"/>
    </location>
</feature>
<proteinExistence type="predicted"/>
<dbReference type="AlphaFoldDB" id="A0A2N5V1N4"/>
<evidence type="ECO:0000256" key="2">
    <source>
        <dbReference type="SAM" id="SignalP"/>
    </source>
</evidence>
<dbReference type="PANTHER" id="PTHR35192:SF2">
    <property type="entry name" value="APPLE DOMAIN-CONTAINING PROTEIN"/>
    <property type="match status" value="1"/>
</dbReference>
<evidence type="ECO:0000313" key="5">
    <source>
        <dbReference type="EMBL" id="PLW43910.1"/>
    </source>
</evidence>
<reference evidence="5 6" key="1">
    <citation type="submission" date="2017-11" db="EMBL/GenBank/DDBJ databases">
        <title>De novo assembly and phasing of dikaryotic genomes from two isolates of Puccinia coronata f. sp. avenae, the causal agent of oat crown rust.</title>
        <authorList>
            <person name="Miller M.E."/>
            <person name="Zhang Y."/>
            <person name="Omidvar V."/>
            <person name="Sperschneider J."/>
            <person name="Schwessinger B."/>
            <person name="Raley C."/>
            <person name="Palmer J.M."/>
            <person name="Garnica D."/>
            <person name="Upadhyaya N."/>
            <person name="Rathjen J."/>
            <person name="Taylor J.M."/>
            <person name="Park R.F."/>
            <person name="Dodds P.N."/>
            <person name="Hirsch C.D."/>
            <person name="Kianian S.F."/>
            <person name="Figueroa M."/>
        </authorList>
    </citation>
    <scope>NUCLEOTIDE SEQUENCE [LARGE SCALE GENOMIC DNA]</scope>
    <source>
        <strain evidence="5">12NC29</strain>
    </source>
</reference>
<evidence type="ECO:0000259" key="3">
    <source>
        <dbReference type="Pfam" id="PF21671"/>
    </source>
</evidence>
<dbReference type="InterPro" id="IPR048661">
    <property type="entry name" value="CPL1-like"/>
</dbReference>
<dbReference type="EMBL" id="PGCJ01000142">
    <property type="protein sequence ID" value="PLW43910.1"/>
    <property type="molecule type" value="Genomic_DNA"/>
</dbReference>
<dbReference type="EMBL" id="PGCJ01000893">
    <property type="protein sequence ID" value="PLW15545.1"/>
    <property type="molecule type" value="Genomic_DNA"/>
</dbReference>
<feature type="signal peptide" evidence="2">
    <location>
        <begin position="1"/>
        <end position="21"/>
    </location>
</feature>